<dbReference type="Ensembl" id="ENSPMGT00000021799.1">
    <property type="protein sequence ID" value="ENSPMGP00000020462.1"/>
    <property type="gene ID" value="ENSPMGG00000016546.1"/>
</dbReference>
<dbReference type="Proteomes" id="UP000261520">
    <property type="component" value="Unplaced"/>
</dbReference>
<name>A0A3B4ATF6_9GOBI</name>
<evidence type="ECO:0000313" key="4">
    <source>
        <dbReference type="Ensembl" id="ENSPMGP00000020462.1"/>
    </source>
</evidence>
<evidence type="ECO:0000256" key="2">
    <source>
        <dbReference type="SAM" id="MobiDB-lite"/>
    </source>
</evidence>
<feature type="region of interest" description="Disordered" evidence="2">
    <location>
        <begin position="211"/>
        <end position="231"/>
    </location>
</feature>
<feature type="compositionally biased region" description="Basic and acidic residues" evidence="2">
    <location>
        <begin position="222"/>
        <end position="231"/>
    </location>
</feature>
<dbReference type="Pfam" id="PF08157">
    <property type="entry name" value="NUC129"/>
    <property type="match status" value="1"/>
</dbReference>
<dbReference type="GO" id="GO:0005730">
    <property type="term" value="C:nucleolus"/>
    <property type="evidence" value="ECO:0007669"/>
    <property type="project" value="TreeGrafter"/>
</dbReference>
<feature type="domain" description="U3 small nucleolar RNA-associated protein NOL7 C-terminal" evidence="3">
    <location>
        <begin position="148"/>
        <end position="206"/>
    </location>
</feature>
<dbReference type="PANTHER" id="PTHR32337:SF2">
    <property type="entry name" value="NUCLEOLAR PROTEIN 7"/>
    <property type="match status" value="1"/>
</dbReference>
<keyword evidence="5" id="KW-1185">Reference proteome</keyword>
<reference evidence="4" key="2">
    <citation type="submission" date="2025-09" db="UniProtKB">
        <authorList>
            <consortium name="Ensembl"/>
        </authorList>
    </citation>
    <scope>IDENTIFICATION</scope>
</reference>
<dbReference type="PANTHER" id="PTHR32337">
    <property type="entry name" value="NUCLEOLAR PROTEIN 7"/>
    <property type="match status" value="1"/>
</dbReference>
<dbReference type="InterPro" id="IPR012579">
    <property type="entry name" value="NOL7_C"/>
</dbReference>
<proteinExistence type="predicted"/>
<feature type="coiled-coil region" evidence="1">
    <location>
        <begin position="70"/>
        <end position="104"/>
    </location>
</feature>
<keyword evidence="1" id="KW-0175">Coiled coil</keyword>
<evidence type="ECO:0000259" key="3">
    <source>
        <dbReference type="Pfam" id="PF08157"/>
    </source>
</evidence>
<dbReference type="STRING" id="409849.ENSPMGP00000020462"/>
<evidence type="ECO:0000256" key="1">
    <source>
        <dbReference type="SAM" id="Coils"/>
    </source>
</evidence>
<accession>A0A3B4ATF6</accession>
<evidence type="ECO:0000313" key="5">
    <source>
        <dbReference type="Proteomes" id="UP000261520"/>
    </source>
</evidence>
<reference evidence="4" key="1">
    <citation type="submission" date="2025-08" db="UniProtKB">
        <authorList>
            <consortium name="Ensembl"/>
        </authorList>
    </citation>
    <scope>IDENTIFICATION</scope>
</reference>
<protein>
    <recommendedName>
        <fullName evidence="3">U3 small nucleolar RNA-associated protein NOL7 C-terminal domain-containing protein</fullName>
    </recommendedName>
</protein>
<organism evidence="4 5">
    <name type="scientific">Periophthalmus magnuspinnatus</name>
    <dbReference type="NCBI Taxonomy" id="409849"/>
    <lineage>
        <taxon>Eukaryota</taxon>
        <taxon>Metazoa</taxon>
        <taxon>Chordata</taxon>
        <taxon>Craniata</taxon>
        <taxon>Vertebrata</taxon>
        <taxon>Euteleostomi</taxon>
        <taxon>Actinopterygii</taxon>
        <taxon>Neopterygii</taxon>
        <taxon>Teleostei</taxon>
        <taxon>Neoteleostei</taxon>
        <taxon>Acanthomorphata</taxon>
        <taxon>Gobiaria</taxon>
        <taxon>Gobiiformes</taxon>
        <taxon>Gobioidei</taxon>
        <taxon>Gobiidae</taxon>
        <taxon>Oxudercinae</taxon>
        <taxon>Periophthalmus</taxon>
    </lineage>
</organism>
<dbReference type="AlphaFoldDB" id="A0A3B4ATF6"/>
<dbReference type="GO" id="GO:0003723">
    <property type="term" value="F:RNA binding"/>
    <property type="evidence" value="ECO:0007669"/>
    <property type="project" value="TreeGrafter"/>
</dbReference>
<sequence length="231" mass="26374">MKPAVIKFLLKLPSPPSQVCLIVRALETCVVLIRIRQLNMAGDKNSAELNLSLEQSDDEAPEEMNFESARNEALRRVKSALETAKREKEQLKEKRRKRQELFQEQKVTLLLHLCTGISPYAWAVFCDDDDDDLLNVCIPLSLMETVTVTTAKQQMSYQQQAAQNFLHSRFYGPESRRTTNNELLSIQNKKGPNKQAAAQFVKKNWGKWHLREQGEKSTTSGHKSEFKPVTG</sequence>